<evidence type="ECO:0000313" key="2">
    <source>
        <dbReference type="EMBL" id="TFK46598.1"/>
    </source>
</evidence>
<dbReference type="InterPro" id="IPR032675">
    <property type="entry name" value="LRR_dom_sf"/>
</dbReference>
<dbReference type="Proteomes" id="UP000305948">
    <property type="component" value="Unassembled WGS sequence"/>
</dbReference>
<gene>
    <name evidence="2" type="ORF">OE88DRAFT_1739222</name>
</gene>
<sequence length="564" mass="64338">MSQPTIHRGLDQGLRSTSNAPLCSQSAALIIPADAQRTICRDIRGSSDDWQNDMYHLALTCKAYNTTALDALWERLYSIWPLFRLMYSFKLRTNVKTGQVWARAPMEYNEADWRRFAKYAPRVRLLTHREDSAVPVLALIRAIKAHTTDHTFISNLRRLTWHLGPTNQEDSLLSLREFTLRHLQSLEINWPEHLPDGIPSIVRGLPGSAPQLRRLRLGSLISFTIEDRFLEPLAQLQHLETLELKVLDDSQFEELYTSVRSLKRLSIGYCDTHWHQIQVDGIHPRLEELILGGFFAREATPVIAHLGSTSLRRLTKLSKCEIASLLEIWQLCNELSPRFASTLTNVRITMDTLAASEGLSPDPPQLMDALYPLLELPELRVFELAVHQELRSFVPELHDKDMHLMLVAWPRIERLSLLVQFVGLTTGSLVEVAHHCEELEDLRLWRISIPPDVAVPEGFFTSLPSLCVLHVRDYEAPPSAWGAYARFLRTLFPNLEVPDDVEDILPTKNRRCTSPGTDSEDDEEEEACTSDSSESDGPLDVSDIASVSDREERFMRDVRRDMGE</sequence>
<feature type="region of interest" description="Disordered" evidence="1">
    <location>
        <begin position="506"/>
        <end position="546"/>
    </location>
</feature>
<dbReference type="OrthoDB" id="2447803at2759"/>
<name>A0A5C3MS61_9AGAM</name>
<proteinExistence type="predicted"/>
<feature type="compositionally biased region" description="Acidic residues" evidence="1">
    <location>
        <begin position="518"/>
        <end position="528"/>
    </location>
</feature>
<dbReference type="Gene3D" id="3.80.10.10">
    <property type="entry name" value="Ribonuclease Inhibitor"/>
    <property type="match status" value="1"/>
</dbReference>
<evidence type="ECO:0000256" key="1">
    <source>
        <dbReference type="SAM" id="MobiDB-lite"/>
    </source>
</evidence>
<organism evidence="2 3">
    <name type="scientific">Heliocybe sulcata</name>
    <dbReference type="NCBI Taxonomy" id="5364"/>
    <lineage>
        <taxon>Eukaryota</taxon>
        <taxon>Fungi</taxon>
        <taxon>Dikarya</taxon>
        <taxon>Basidiomycota</taxon>
        <taxon>Agaricomycotina</taxon>
        <taxon>Agaricomycetes</taxon>
        <taxon>Gloeophyllales</taxon>
        <taxon>Gloeophyllaceae</taxon>
        <taxon>Heliocybe</taxon>
    </lineage>
</organism>
<keyword evidence="3" id="KW-1185">Reference proteome</keyword>
<dbReference type="STRING" id="5364.A0A5C3MS61"/>
<accession>A0A5C3MS61</accession>
<evidence type="ECO:0008006" key="4">
    <source>
        <dbReference type="Google" id="ProtNLM"/>
    </source>
</evidence>
<evidence type="ECO:0000313" key="3">
    <source>
        <dbReference type="Proteomes" id="UP000305948"/>
    </source>
</evidence>
<dbReference type="SUPFAM" id="SSF52047">
    <property type="entry name" value="RNI-like"/>
    <property type="match status" value="1"/>
</dbReference>
<protein>
    <recommendedName>
        <fullName evidence="4">F-box domain-containing protein</fullName>
    </recommendedName>
</protein>
<dbReference type="AlphaFoldDB" id="A0A5C3MS61"/>
<reference evidence="2 3" key="1">
    <citation type="journal article" date="2019" name="Nat. Ecol. Evol.">
        <title>Megaphylogeny resolves global patterns of mushroom evolution.</title>
        <authorList>
            <person name="Varga T."/>
            <person name="Krizsan K."/>
            <person name="Foldi C."/>
            <person name="Dima B."/>
            <person name="Sanchez-Garcia M."/>
            <person name="Sanchez-Ramirez S."/>
            <person name="Szollosi G.J."/>
            <person name="Szarkandi J.G."/>
            <person name="Papp V."/>
            <person name="Albert L."/>
            <person name="Andreopoulos W."/>
            <person name="Angelini C."/>
            <person name="Antonin V."/>
            <person name="Barry K.W."/>
            <person name="Bougher N.L."/>
            <person name="Buchanan P."/>
            <person name="Buyck B."/>
            <person name="Bense V."/>
            <person name="Catcheside P."/>
            <person name="Chovatia M."/>
            <person name="Cooper J."/>
            <person name="Damon W."/>
            <person name="Desjardin D."/>
            <person name="Finy P."/>
            <person name="Geml J."/>
            <person name="Haridas S."/>
            <person name="Hughes K."/>
            <person name="Justo A."/>
            <person name="Karasinski D."/>
            <person name="Kautmanova I."/>
            <person name="Kiss B."/>
            <person name="Kocsube S."/>
            <person name="Kotiranta H."/>
            <person name="LaButti K.M."/>
            <person name="Lechner B.E."/>
            <person name="Liimatainen K."/>
            <person name="Lipzen A."/>
            <person name="Lukacs Z."/>
            <person name="Mihaltcheva S."/>
            <person name="Morgado L.N."/>
            <person name="Niskanen T."/>
            <person name="Noordeloos M.E."/>
            <person name="Ohm R.A."/>
            <person name="Ortiz-Santana B."/>
            <person name="Ovrebo C."/>
            <person name="Racz N."/>
            <person name="Riley R."/>
            <person name="Savchenko A."/>
            <person name="Shiryaev A."/>
            <person name="Soop K."/>
            <person name="Spirin V."/>
            <person name="Szebenyi C."/>
            <person name="Tomsovsky M."/>
            <person name="Tulloss R.E."/>
            <person name="Uehling J."/>
            <person name="Grigoriev I.V."/>
            <person name="Vagvolgyi C."/>
            <person name="Papp T."/>
            <person name="Martin F.M."/>
            <person name="Miettinen O."/>
            <person name="Hibbett D.S."/>
            <person name="Nagy L.G."/>
        </authorList>
    </citation>
    <scope>NUCLEOTIDE SEQUENCE [LARGE SCALE GENOMIC DNA]</scope>
    <source>
        <strain evidence="2 3">OMC1185</strain>
    </source>
</reference>
<dbReference type="EMBL" id="ML213528">
    <property type="protein sequence ID" value="TFK46598.1"/>
    <property type="molecule type" value="Genomic_DNA"/>
</dbReference>